<name>A0ABV2SXY0_9FLAO</name>
<comment type="caution">
    <text evidence="5">The sequence shown here is derived from an EMBL/GenBank/DDBJ whole genome shotgun (WGS) entry which is preliminary data.</text>
</comment>
<protein>
    <submittedName>
        <fullName evidence="5">Metallophosphoesterase</fullName>
    </submittedName>
</protein>
<gene>
    <name evidence="5" type="ORF">ABXZ36_15330</name>
</gene>
<proteinExistence type="predicted"/>
<keyword evidence="1" id="KW-0479">Metal-binding</keyword>
<dbReference type="InterPro" id="IPR051158">
    <property type="entry name" value="Metallophosphoesterase_sf"/>
</dbReference>
<evidence type="ECO:0000256" key="1">
    <source>
        <dbReference type="ARBA" id="ARBA00022723"/>
    </source>
</evidence>
<evidence type="ECO:0000259" key="4">
    <source>
        <dbReference type="Pfam" id="PF00149"/>
    </source>
</evidence>
<feature type="domain" description="Calcineurin-like phosphoesterase" evidence="4">
    <location>
        <begin position="51"/>
        <end position="217"/>
    </location>
</feature>
<dbReference type="PANTHER" id="PTHR31302">
    <property type="entry name" value="TRANSMEMBRANE PROTEIN WITH METALLOPHOSPHOESTERASE DOMAIN-RELATED"/>
    <property type="match status" value="1"/>
</dbReference>
<dbReference type="Pfam" id="PF00149">
    <property type="entry name" value="Metallophos"/>
    <property type="match status" value="1"/>
</dbReference>
<keyword evidence="3" id="KW-0812">Transmembrane</keyword>
<keyword evidence="3" id="KW-1133">Transmembrane helix</keyword>
<dbReference type="RefSeq" id="WP_354616561.1">
    <property type="nucleotide sequence ID" value="NZ_JBEXAE010000010.1"/>
</dbReference>
<evidence type="ECO:0000256" key="2">
    <source>
        <dbReference type="ARBA" id="ARBA00022801"/>
    </source>
</evidence>
<evidence type="ECO:0000256" key="3">
    <source>
        <dbReference type="SAM" id="Phobius"/>
    </source>
</evidence>
<accession>A0ABV2SXY0</accession>
<keyword evidence="2" id="KW-0378">Hydrolase</keyword>
<dbReference type="Proteomes" id="UP001549799">
    <property type="component" value="Unassembled WGS sequence"/>
</dbReference>
<dbReference type="PANTHER" id="PTHR31302:SF31">
    <property type="entry name" value="PHOSPHODIESTERASE YAEI"/>
    <property type="match status" value="1"/>
</dbReference>
<organism evidence="5 6">
    <name type="scientific">Sediminicola arcticus</name>
    <dbReference type="NCBI Taxonomy" id="1574308"/>
    <lineage>
        <taxon>Bacteria</taxon>
        <taxon>Pseudomonadati</taxon>
        <taxon>Bacteroidota</taxon>
        <taxon>Flavobacteriia</taxon>
        <taxon>Flavobacteriales</taxon>
        <taxon>Flavobacteriaceae</taxon>
        <taxon>Sediminicola</taxon>
    </lineage>
</organism>
<dbReference type="SUPFAM" id="SSF56300">
    <property type="entry name" value="Metallo-dependent phosphatases"/>
    <property type="match status" value="1"/>
</dbReference>
<evidence type="ECO:0000313" key="6">
    <source>
        <dbReference type="Proteomes" id="UP001549799"/>
    </source>
</evidence>
<dbReference type="Gene3D" id="3.60.21.10">
    <property type="match status" value="1"/>
</dbReference>
<dbReference type="EMBL" id="JBEXAE010000010">
    <property type="protein sequence ID" value="MET6992019.1"/>
    <property type="molecule type" value="Genomic_DNA"/>
</dbReference>
<keyword evidence="3" id="KW-0472">Membrane</keyword>
<dbReference type="InterPro" id="IPR029052">
    <property type="entry name" value="Metallo-depent_PP-like"/>
</dbReference>
<evidence type="ECO:0000313" key="5">
    <source>
        <dbReference type="EMBL" id="MET6992019.1"/>
    </source>
</evidence>
<keyword evidence="6" id="KW-1185">Reference proteome</keyword>
<dbReference type="InterPro" id="IPR004843">
    <property type="entry name" value="Calcineurin-like_PHP"/>
</dbReference>
<sequence length="274" mass="30909">MKINRRNFVIRLLTGVTGIFSLLVLDGFWFEKYIISWTEYDISGGETQKIKAIQISDMHLDEIKTFHHSIARRINQEQPDVVFITGDAINYNSRLPLLNNFLSLIDATIYKVAILGNVEYSGNVDIQALKKLYQDNNGELLVNENCSLKKEGRTLNIIGLDDYIGGNADFYKAARNVNKSLETIVLNHCPGYRDDIERINRTLGTNIKLILSGHTHGGQVTFFGKILYTPGGSGRYVKGWYESKETRMFVSKGIGTSVVPIRFGARAEASIFYI</sequence>
<reference evidence="5 6" key="1">
    <citation type="submission" date="2024-07" db="EMBL/GenBank/DDBJ databases">
        <title>The genome sequence of type strain Sediminicola arcticus GDMCC 1.2805.</title>
        <authorList>
            <person name="Liu Y."/>
        </authorList>
    </citation>
    <scope>NUCLEOTIDE SEQUENCE [LARGE SCALE GENOMIC DNA]</scope>
    <source>
        <strain evidence="5 6">GDMCC 1.2805</strain>
    </source>
</reference>
<feature type="transmembrane region" description="Helical" evidence="3">
    <location>
        <begin position="12"/>
        <end position="30"/>
    </location>
</feature>